<dbReference type="Gene3D" id="2.40.30.170">
    <property type="match status" value="1"/>
</dbReference>
<feature type="region of interest" description="Disordered" evidence="2">
    <location>
        <begin position="170"/>
        <end position="208"/>
    </location>
</feature>
<feature type="compositionally biased region" description="Basic and acidic residues" evidence="2">
    <location>
        <begin position="170"/>
        <end position="184"/>
    </location>
</feature>
<dbReference type="Gene3D" id="2.40.50.100">
    <property type="match status" value="2"/>
</dbReference>
<feature type="domain" description="YbhG-like alpha-helical hairpin" evidence="3">
    <location>
        <begin position="124"/>
        <end position="252"/>
    </location>
</feature>
<dbReference type="GO" id="GO:0015562">
    <property type="term" value="F:efflux transmembrane transporter activity"/>
    <property type="evidence" value="ECO:0007669"/>
    <property type="project" value="TreeGrafter"/>
</dbReference>
<dbReference type="PATRIC" id="fig|251229.3.peg.5217"/>
<dbReference type="InterPro" id="IPR058792">
    <property type="entry name" value="Beta-barrel_RND_2"/>
</dbReference>
<organism evidence="6 7">
    <name type="scientific">Chroococcidiopsis thermalis (strain PCC 7203)</name>
    <dbReference type="NCBI Taxonomy" id="251229"/>
    <lineage>
        <taxon>Bacteria</taxon>
        <taxon>Bacillati</taxon>
        <taxon>Cyanobacteriota</taxon>
        <taxon>Cyanophyceae</taxon>
        <taxon>Chroococcidiopsidales</taxon>
        <taxon>Chroococcidiopsidaceae</taxon>
        <taxon>Chroococcidiopsis</taxon>
    </lineage>
</organism>
<keyword evidence="7" id="KW-1185">Reference proteome</keyword>
<dbReference type="Pfam" id="PF25881">
    <property type="entry name" value="HH_YBHG"/>
    <property type="match status" value="1"/>
</dbReference>
<dbReference type="OrthoDB" id="529856at2"/>
<proteinExistence type="inferred from homology"/>
<dbReference type="RefSeq" id="WP_015156396.1">
    <property type="nucleotide sequence ID" value="NC_019695.1"/>
</dbReference>
<feature type="compositionally biased region" description="Polar residues" evidence="2">
    <location>
        <begin position="1"/>
        <end position="11"/>
    </location>
</feature>
<comment type="similarity">
    <text evidence="1">Belongs to the membrane fusion protein (MFP) (TC 8.A.1) family.</text>
</comment>
<dbReference type="GO" id="GO:1990281">
    <property type="term" value="C:efflux pump complex"/>
    <property type="evidence" value="ECO:0007669"/>
    <property type="project" value="TreeGrafter"/>
</dbReference>
<gene>
    <name evidence="6" type="ORF">Chro_4463</name>
</gene>
<protein>
    <submittedName>
        <fullName evidence="6">Efflux transporter, RND family, MFP subunit</fullName>
    </submittedName>
</protein>
<dbReference type="PANTHER" id="PTHR30469:SF15">
    <property type="entry name" value="HLYD FAMILY OF SECRETION PROTEINS"/>
    <property type="match status" value="1"/>
</dbReference>
<feature type="domain" description="YknX-like C-terminal permuted SH3-like" evidence="5">
    <location>
        <begin position="373"/>
        <end position="440"/>
    </location>
</feature>
<dbReference type="eggNOG" id="COG1566">
    <property type="taxonomic scope" value="Bacteria"/>
</dbReference>
<evidence type="ECO:0000259" key="3">
    <source>
        <dbReference type="Pfam" id="PF25881"/>
    </source>
</evidence>
<dbReference type="Pfam" id="PF25954">
    <property type="entry name" value="Beta-barrel_RND_2"/>
    <property type="match status" value="1"/>
</dbReference>
<reference evidence="6 7" key="1">
    <citation type="submission" date="2012-06" db="EMBL/GenBank/DDBJ databases">
        <title>Finished chromosome of genome of Chroococcidiopsis thermalis PCC 7203.</title>
        <authorList>
            <consortium name="US DOE Joint Genome Institute"/>
            <person name="Gugger M."/>
            <person name="Coursin T."/>
            <person name="Rippka R."/>
            <person name="Tandeau De Marsac N."/>
            <person name="Huntemann M."/>
            <person name="Wei C.-L."/>
            <person name="Han J."/>
            <person name="Detter J.C."/>
            <person name="Han C."/>
            <person name="Tapia R."/>
            <person name="Davenport K."/>
            <person name="Daligault H."/>
            <person name="Erkkila T."/>
            <person name="Gu W."/>
            <person name="Munk A.C.C."/>
            <person name="Teshima H."/>
            <person name="Xu Y."/>
            <person name="Chain P."/>
            <person name="Chen A."/>
            <person name="Krypides N."/>
            <person name="Mavromatis K."/>
            <person name="Markowitz V."/>
            <person name="Szeto E."/>
            <person name="Ivanova N."/>
            <person name="Mikhailova N."/>
            <person name="Ovchinnikova G."/>
            <person name="Pagani I."/>
            <person name="Pati A."/>
            <person name="Goodwin L."/>
            <person name="Peters L."/>
            <person name="Pitluck S."/>
            <person name="Woyke T."/>
            <person name="Kerfeld C."/>
        </authorList>
    </citation>
    <scope>NUCLEOTIDE SEQUENCE [LARGE SCALE GENOMIC DNA]</scope>
    <source>
        <strain evidence="6 7">PCC 7203</strain>
    </source>
</reference>
<dbReference type="NCBIfam" id="TIGR01730">
    <property type="entry name" value="RND_mfp"/>
    <property type="match status" value="1"/>
</dbReference>
<dbReference type="Pfam" id="PF25989">
    <property type="entry name" value="YknX_C"/>
    <property type="match status" value="1"/>
</dbReference>
<evidence type="ECO:0000259" key="5">
    <source>
        <dbReference type="Pfam" id="PF25989"/>
    </source>
</evidence>
<dbReference type="EMBL" id="CP003597">
    <property type="protein sequence ID" value="AFY89856.1"/>
    <property type="molecule type" value="Genomic_DNA"/>
</dbReference>
<sequence length="442" mass="47271">MPTSDSQVSVSNREELQTPPPSPRSQKRWWLLLMLLVGVGGVGLGRGLTPASQATAPAAAKPQPPRPIETIALTSGTATRSTSMLGQVEASESATVRTRTSGVVQQVLVQPGDRITPGMVVAILDDTDQRLAVAEARARLAQARSELARLEVGTRQEIIAQRQAEVRAAQAREQEAQDNSDRTRSLVNTGALSRRELVEAESRTDAARGERMQAQAELAEATAGPTREEIDAQRANVAAAESALNQAELALQRTRIRAVSSGVIQTRQVSSGDLVESGDEIATKVNGTQLDVFLEVPESLSGSVRAGMPVELTARALPNWRDRTTLTGIVPSADTASRRQRVRVRLSNPPANLLPGMAVQAQLQLPSNTPSFVVPRDALTRRENRWLVFTVADGKARQLEVELVADMGEKMAIANPQLSQGQAIVVRGGDGLQDGAVVKVDS</sequence>
<dbReference type="InParanoid" id="K9U625"/>
<feature type="compositionally biased region" description="Basic and acidic residues" evidence="2">
    <location>
        <begin position="193"/>
        <end position="208"/>
    </location>
</feature>
<accession>K9U625</accession>
<dbReference type="PANTHER" id="PTHR30469">
    <property type="entry name" value="MULTIDRUG RESISTANCE PROTEIN MDTA"/>
    <property type="match status" value="1"/>
</dbReference>
<dbReference type="InterPro" id="IPR059052">
    <property type="entry name" value="HH_YbhG-like"/>
</dbReference>
<dbReference type="Proteomes" id="UP000010384">
    <property type="component" value="Chromosome"/>
</dbReference>
<dbReference type="Gene3D" id="2.40.420.20">
    <property type="match status" value="1"/>
</dbReference>
<dbReference type="InterPro" id="IPR006143">
    <property type="entry name" value="RND_pump_MFP"/>
</dbReference>
<evidence type="ECO:0000313" key="6">
    <source>
        <dbReference type="EMBL" id="AFY89856.1"/>
    </source>
</evidence>
<evidence type="ECO:0000256" key="2">
    <source>
        <dbReference type="SAM" id="MobiDB-lite"/>
    </source>
</evidence>
<evidence type="ECO:0000259" key="4">
    <source>
        <dbReference type="Pfam" id="PF25954"/>
    </source>
</evidence>
<dbReference type="STRING" id="251229.Chro_4463"/>
<dbReference type="AlphaFoldDB" id="K9U625"/>
<dbReference type="Gene3D" id="1.10.287.470">
    <property type="entry name" value="Helix hairpin bin"/>
    <property type="match status" value="3"/>
</dbReference>
<evidence type="ECO:0000256" key="1">
    <source>
        <dbReference type="ARBA" id="ARBA00009477"/>
    </source>
</evidence>
<dbReference type="KEGG" id="cthe:Chro_4463"/>
<feature type="region of interest" description="Disordered" evidence="2">
    <location>
        <begin position="1"/>
        <end position="25"/>
    </location>
</feature>
<evidence type="ECO:0000313" key="7">
    <source>
        <dbReference type="Proteomes" id="UP000010384"/>
    </source>
</evidence>
<feature type="domain" description="CusB-like beta-barrel" evidence="4">
    <location>
        <begin position="294"/>
        <end position="364"/>
    </location>
</feature>
<dbReference type="SUPFAM" id="SSF111369">
    <property type="entry name" value="HlyD-like secretion proteins"/>
    <property type="match status" value="2"/>
</dbReference>
<dbReference type="HOGENOM" id="CLU_018816_14_4_3"/>
<name>K9U625_CHRTP</name>
<dbReference type="InterPro" id="IPR058637">
    <property type="entry name" value="YknX-like_C"/>
</dbReference>